<sequence>MRHSKPPSYASELTLVIVNMFLLKFYSERFFDAMSFFNISVPMLGYLICTLFTNLMEFIKLLHIEDSDSESIISPKQQKLLTRIVRDLAAYFGIYYISDKFDQILTFKEDALDPLPQDASFIFAIALIELALVIQVLVMRHKRSQIIKAQVAAGMIDEKTASQSVFSAAGLTTLFNALTQTTTTLCANGQCFTIYSNTIASNLAAFGVTVTSISTVLIPLCLCLLSYSVWCLYKEKRDCTYRPFLLGLTGSALIVFDNFLFGEQLNLRNIPSWIGNGALVVASLWAAKDNQKDKSSPFGV</sequence>
<dbReference type="AlphaFoldDB" id="A0A7S3CTZ0"/>
<reference evidence="2" key="1">
    <citation type="submission" date="2021-01" db="EMBL/GenBank/DDBJ databases">
        <authorList>
            <person name="Corre E."/>
            <person name="Pelletier E."/>
            <person name="Niang G."/>
            <person name="Scheremetjew M."/>
            <person name="Finn R."/>
            <person name="Kale V."/>
            <person name="Holt S."/>
            <person name="Cochrane G."/>
            <person name="Meng A."/>
            <person name="Brown T."/>
            <person name="Cohen L."/>
        </authorList>
    </citation>
    <scope>NUCLEOTIDE SEQUENCE</scope>
    <source>
        <strain evidence="2">Ras09</strain>
    </source>
</reference>
<keyword evidence="1" id="KW-0472">Membrane</keyword>
<dbReference type="EMBL" id="HBIA01017894">
    <property type="protein sequence ID" value="CAE0237077.1"/>
    <property type="molecule type" value="Transcribed_RNA"/>
</dbReference>
<evidence type="ECO:0000256" key="1">
    <source>
        <dbReference type="SAM" id="Phobius"/>
    </source>
</evidence>
<proteinExistence type="predicted"/>
<protein>
    <submittedName>
        <fullName evidence="2">Uncharacterized protein</fullName>
    </submittedName>
</protein>
<feature type="transmembrane region" description="Helical" evidence="1">
    <location>
        <begin position="39"/>
        <end position="59"/>
    </location>
</feature>
<keyword evidence="1" id="KW-1133">Transmembrane helix</keyword>
<gene>
    <name evidence="2" type="ORF">SRAS04492_LOCUS8886</name>
</gene>
<feature type="transmembrane region" description="Helical" evidence="1">
    <location>
        <begin position="118"/>
        <end position="138"/>
    </location>
</feature>
<feature type="transmembrane region" description="Helical" evidence="1">
    <location>
        <begin position="241"/>
        <end position="261"/>
    </location>
</feature>
<evidence type="ECO:0000313" key="2">
    <source>
        <dbReference type="EMBL" id="CAE0237077.1"/>
    </source>
</evidence>
<keyword evidence="1" id="KW-0812">Transmembrane</keyword>
<feature type="transmembrane region" description="Helical" evidence="1">
    <location>
        <begin position="203"/>
        <end position="229"/>
    </location>
</feature>
<organism evidence="2">
    <name type="scientific">Strombidium rassoulzadegani</name>
    <dbReference type="NCBI Taxonomy" id="1082188"/>
    <lineage>
        <taxon>Eukaryota</taxon>
        <taxon>Sar</taxon>
        <taxon>Alveolata</taxon>
        <taxon>Ciliophora</taxon>
        <taxon>Intramacronucleata</taxon>
        <taxon>Spirotrichea</taxon>
        <taxon>Oligotrichia</taxon>
        <taxon>Strombidiidae</taxon>
        <taxon>Strombidium</taxon>
    </lineage>
</organism>
<accession>A0A7S3CTZ0</accession>
<feature type="transmembrane region" description="Helical" evidence="1">
    <location>
        <begin position="9"/>
        <end position="27"/>
    </location>
</feature>
<name>A0A7S3CTZ0_9SPIT</name>